<evidence type="ECO:0000256" key="14">
    <source>
        <dbReference type="ARBA" id="ARBA00023075"/>
    </source>
</evidence>
<keyword evidence="10" id="KW-1278">Translocase</keyword>
<keyword evidence="14" id="KW-0830">Ubiquinone</keyword>
<dbReference type="GeneID" id="31085242"/>
<feature type="transmembrane region" description="Helical" evidence="19">
    <location>
        <begin position="244"/>
        <end position="267"/>
    </location>
</feature>
<keyword evidence="11" id="KW-0249">Electron transport</keyword>
<organism evidence="21">
    <name type="scientific">Agelena silvatica</name>
    <dbReference type="NCBI Taxonomy" id="648239"/>
    <lineage>
        <taxon>Eukaryota</taxon>
        <taxon>Metazoa</taxon>
        <taxon>Ecdysozoa</taxon>
        <taxon>Arthropoda</taxon>
        <taxon>Chelicerata</taxon>
        <taxon>Arachnida</taxon>
        <taxon>Araneae</taxon>
        <taxon>Araneomorphae</taxon>
        <taxon>Entelegynae</taxon>
        <taxon>Agelenidae</taxon>
        <taxon>Agelena</taxon>
    </lineage>
</organism>
<evidence type="ECO:0000256" key="11">
    <source>
        <dbReference type="ARBA" id="ARBA00022982"/>
    </source>
</evidence>
<dbReference type="InterPro" id="IPR001750">
    <property type="entry name" value="ND/Mrp_TM"/>
</dbReference>
<feature type="domain" description="NADH:quinone oxidoreductase/Mrp antiporter transmembrane" evidence="20">
    <location>
        <begin position="83"/>
        <end position="257"/>
    </location>
</feature>
<feature type="transmembrane region" description="Helical" evidence="19">
    <location>
        <begin position="287"/>
        <end position="311"/>
    </location>
</feature>
<evidence type="ECO:0000256" key="7">
    <source>
        <dbReference type="ARBA" id="ARBA00022660"/>
    </source>
</evidence>
<comment type="function">
    <text evidence="1">Core subunit of the mitochondrial membrane respiratory chain NADH dehydrogenase (Complex I) that is believed to belong to the minimal assembly required for catalysis. Complex I functions in the transfer of electrons from NADH to the respiratory chain. The immediate electron acceptor for the enzyme is believed to be ubiquinone.</text>
</comment>
<evidence type="ECO:0000256" key="5">
    <source>
        <dbReference type="ARBA" id="ARBA00021008"/>
    </source>
</evidence>
<dbReference type="RefSeq" id="YP_009349338.1">
    <property type="nucleotide sequence ID" value="NC_033971.1"/>
</dbReference>
<dbReference type="PANTHER" id="PTHR46552:SF1">
    <property type="entry name" value="NADH-UBIQUINONE OXIDOREDUCTASE CHAIN 2"/>
    <property type="match status" value="1"/>
</dbReference>
<sequence>MIFFVLYIYSFIMVVGSDDWLIIWMGLEVNMMSFLFLFYRKKSMNNIESCMKYFFIQSLGSALFIGVVYLYISSDWVSSCILSYKLGAGPFFFWFPSVIDGLNWVGAFFLMTFQKILPLVLLIMFISWVVWFILIVSLVVGVLGSFNQSKMKFLFAYSSIHHLGWLLMCSFVDNGIWFFYLLMYGMVLSVVFMMYYYEIDSFMDIMKWKNKWWFFLGVMSMAGVPPLLGFFLKWLAFYYILNINLYLVVMMVLMSVIMFYIYVRVVYDIMVGGVFNIGWCYTMYNCHYFFSLDFLMFLGVFIGSILGLMMLT</sequence>
<reference evidence="21" key="1">
    <citation type="submission" date="2016-05" db="EMBL/GenBank/DDBJ databases">
        <title>The complete mitochondrial genome of Agelena silvatica.</title>
        <authorList>
            <person name="Zhu X."/>
            <person name="Zhang Z."/>
            <person name="Peng Z."/>
        </authorList>
    </citation>
    <scope>NUCLEOTIDE SEQUENCE</scope>
</reference>
<evidence type="ECO:0000256" key="4">
    <source>
        <dbReference type="ARBA" id="ARBA00012944"/>
    </source>
</evidence>
<keyword evidence="7" id="KW-0679">Respiratory chain</keyword>
<dbReference type="CTD" id="4536"/>
<evidence type="ECO:0000256" key="15">
    <source>
        <dbReference type="ARBA" id="ARBA00023128"/>
    </source>
</evidence>
<dbReference type="AlphaFoldDB" id="A0A1P8VZ76"/>
<evidence type="ECO:0000256" key="16">
    <source>
        <dbReference type="ARBA" id="ARBA00023136"/>
    </source>
</evidence>
<feature type="transmembrane region" description="Helical" evidence="19">
    <location>
        <begin position="20"/>
        <end position="39"/>
    </location>
</feature>
<keyword evidence="12 19" id="KW-1133">Transmembrane helix</keyword>
<keyword evidence="8 19" id="KW-0812">Transmembrane</keyword>
<feature type="transmembrane region" description="Helical" evidence="19">
    <location>
        <begin position="177"/>
        <end position="197"/>
    </location>
</feature>
<dbReference type="EC" id="7.1.1.2" evidence="4"/>
<keyword evidence="15 21" id="KW-0496">Mitochondrion</keyword>
<keyword evidence="9" id="KW-0999">Mitochondrion inner membrane</keyword>
<dbReference type="GO" id="GO:0005743">
    <property type="term" value="C:mitochondrial inner membrane"/>
    <property type="evidence" value="ECO:0007669"/>
    <property type="project" value="UniProtKB-SubCell"/>
</dbReference>
<comment type="subcellular location">
    <subcellularLocation>
        <location evidence="2">Mitochondrion inner membrane</location>
        <topology evidence="2">Multi-pass membrane protein</topology>
    </subcellularLocation>
</comment>
<feature type="transmembrane region" description="Helical" evidence="19">
    <location>
        <begin position="51"/>
        <end position="72"/>
    </location>
</feature>
<name>A0A1P8VZ76_9ARAC</name>
<evidence type="ECO:0000256" key="9">
    <source>
        <dbReference type="ARBA" id="ARBA00022792"/>
    </source>
</evidence>
<dbReference type="Pfam" id="PF00361">
    <property type="entry name" value="Proton_antipo_M"/>
    <property type="match status" value="2"/>
</dbReference>
<keyword evidence="13" id="KW-0520">NAD</keyword>
<evidence type="ECO:0000259" key="20">
    <source>
        <dbReference type="Pfam" id="PF00361"/>
    </source>
</evidence>
<geneLocation type="mitochondrion" evidence="21"/>
<evidence type="ECO:0000256" key="8">
    <source>
        <dbReference type="ARBA" id="ARBA00022692"/>
    </source>
</evidence>
<dbReference type="InterPro" id="IPR050175">
    <property type="entry name" value="Complex_I_Subunit_2"/>
</dbReference>
<feature type="transmembrane region" description="Helical" evidence="19">
    <location>
        <begin position="92"/>
        <end position="112"/>
    </location>
</feature>
<evidence type="ECO:0000256" key="3">
    <source>
        <dbReference type="ARBA" id="ARBA00007012"/>
    </source>
</evidence>
<evidence type="ECO:0000256" key="19">
    <source>
        <dbReference type="SAM" id="Phobius"/>
    </source>
</evidence>
<feature type="domain" description="NADH:quinone oxidoreductase/Mrp antiporter transmembrane" evidence="20">
    <location>
        <begin position="17"/>
        <end position="77"/>
    </location>
</feature>
<dbReference type="EMBL" id="KX290739">
    <property type="protein sequence ID" value="APZ83998.1"/>
    <property type="molecule type" value="Genomic_DNA"/>
</dbReference>
<evidence type="ECO:0000256" key="18">
    <source>
        <dbReference type="ARBA" id="ARBA00049551"/>
    </source>
</evidence>
<evidence type="ECO:0000256" key="2">
    <source>
        <dbReference type="ARBA" id="ARBA00004448"/>
    </source>
</evidence>
<dbReference type="GO" id="GO:0008137">
    <property type="term" value="F:NADH dehydrogenase (ubiquinone) activity"/>
    <property type="evidence" value="ECO:0007669"/>
    <property type="project" value="UniProtKB-EC"/>
</dbReference>
<dbReference type="PANTHER" id="PTHR46552">
    <property type="entry name" value="NADH-UBIQUINONE OXIDOREDUCTASE CHAIN 2"/>
    <property type="match status" value="1"/>
</dbReference>
<evidence type="ECO:0000256" key="17">
    <source>
        <dbReference type="ARBA" id="ARBA00031028"/>
    </source>
</evidence>
<keyword evidence="6" id="KW-0813">Transport</keyword>
<feature type="transmembrane region" description="Helical" evidence="19">
    <location>
        <begin position="119"/>
        <end position="142"/>
    </location>
</feature>
<comment type="similarity">
    <text evidence="3">Belongs to the complex I subunit 2 family.</text>
</comment>
<feature type="transmembrane region" description="Helical" evidence="19">
    <location>
        <begin position="212"/>
        <end position="232"/>
    </location>
</feature>
<evidence type="ECO:0000256" key="6">
    <source>
        <dbReference type="ARBA" id="ARBA00022448"/>
    </source>
</evidence>
<proteinExistence type="inferred from homology"/>
<evidence type="ECO:0000256" key="12">
    <source>
        <dbReference type="ARBA" id="ARBA00022989"/>
    </source>
</evidence>
<comment type="catalytic activity">
    <reaction evidence="18">
        <text>a ubiquinone + NADH + 5 H(+)(in) = a ubiquinol + NAD(+) + 4 H(+)(out)</text>
        <dbReference type="Rhea" id="RHEA:29091"/>
        <dbReference type="Rhea" id="RHEA-COMP:9565"/>
        <dbReference type="Rhea" id="RHEA-COMP:9566"/>
        <dbReference type="ChEBI" id="CHEBI:15378"/>
        <dbReference type="ChEBI" id="CHEBI:16389"/>
        <dbReference type="ChEBI" id="CHEBI:17976"/>
        <dbReference type="ChEBI" id="CHEBI:57540"/>
        <dbReference type="ChEBI" id="CHEBI:57945"/>
        <dbReference type="EC" id="7.1.1.2"/>
    </reaction>
</comment>
<gene>
    <name evidence="21" type="primary">ND2</name>
</gene>
<evidence type="ECO:0000256" key="10">
    <source>
        <dbReference type="ARBA" id="ARBA00022967"/>
    </source>
</evidence>
<keyword evidence="16 19" id="KW-0472">Membrane</keyword>
<evidence type="ECO:0000313" key="21">
    <source>
        <dbReference type="EMBL" id="APZ83998.1"/>
    </source>
</evidence>
<evidence type="ECO:0000256" key="13">
    <source>
        <dbReference type="ARBA" id="ARBA00023027"/>
    </source>
</evidence>
<accession>A0A1P8VZ76</accession>
<evidence type="ECO:0000256" key="1">
    <source>
        <dbReference type="ARBA" id="ARBA00003257"/>
    </source>
</evidence>
<dbReference type="GO" id="GO:0006120">
    <property type="term" value="P:mitochondrial electron transport, NADH to ubiquinone"/>
    <property type="evidence" value="ECO:0007669"/>
    <property type="project" value="TreeGrafter"/>
</dbReference>
<protein>
    <recommendedName>
        <fullName evidence="5">NADH-ubiquinone oxidoreductase chain 2</fullName>
        <ecNumber evidence="4">7.1.1.2</ecNumber>
    </recommendedName>
    <alternativeName>
        <fullName evidence="17">NADH dehydrogenase subunit 2</fullName>
    </alternativeName>
</protein>